<keyword evidence="8" id="KW-1185">Reference proteome</keyword>
<dbReference type="InterPro" id="IPR043504">
    <property type="entry name" value="Peptidase_S1_PA_chymotrypsin"/>
</dbReference>
<dbReference type="InterPro" id="IPR051201">
    <property type="entry name" value="Chloro_Bact_Ser_Proteases"/>
</dbReference>
<dbReference type="SMART" id="SM00228">
    <property type="entry name" value="PDZ"/>
    <property type="match status" value="1"/>
</dbReference>
<dbReference type="Pfam" id="PF13180">
    <property type="entry name" value="PDZ_2"/>
    <property type="match status" value="1"/>
</dbReference>
<dbReference type="InterPro" id="IPR009003">
    <property type="entry name" value="Peptidase_S1_PA"/>
</dbReference>
<dbReference type="PROSITE" id="PS51820">
    <property type="entry name" value="PA14"/>
    <property type="match status" value="1"/>
</dbReference>
<dbReference type="PRINTS" id="PR00834">
    <property type="entry name" value="PROTEASES2C"/>
</dbReference>
<organism evidence="7 8">
    <name type="scientific">Rubripirellula reticaptiva</name>
    <dbReference type="NCBI Taxonomy" id="2528013"/>
    <lineage>
        <taxon>Bacteria</taxon>
        <taxon>Pseudomonadati</taxon>
        <taxon>Planctomycetota</taxon>
        <taxon>Planctomycetia</taxon>
        <taxon>Pirellulales</taxon>
        <taxon>Pirellulaceae</taxon>
        <taxon>Rubripirellula</taxon>
    </lineage>
</organism>
<comment type="caution">
    <text evidence="7">The sequence shown here is derived from an EMBL/GenBank/DDBJ whole genome shotgun (WGS) entry which is preliminary data.</text>
</comment>
<dbReference type="PROSITE" id="PS50106">
    <property type="entry name" value="PDZ"/>
    <property type="match status" value="1"/>
</dbReference>
<name>A0A5C6F2Q2_9BACT</name>
<dbReference type="SUPFAM" id="SSF50156">
    <property type="entry name" value="PDZ domain-like"/>
    <property type="match status" value="1"/>
</dbReference>
<feature type="region of interest" description="Disordered" evidence="4">
    <location>
        <begin position="338"/>
        <end position="380"/>
    </location>
</feature>
<dbReference type="Gene3D" id="2.40.10.10">
    <property type="entry name" value="Trypsin-like serine proteases"/>
    <property type="match status" value="2"/>
</dbReference>
<dbReference type="InterPro" id="IPR037524">
    <property type="entry name" value="PA14/GLEYA"/>
</dbReference>
<sequence length="509" mass="55015">MLLFSFRYRPFLGFVFALTLLFGRMPIGYSQDDFQVVDVRRSATVTAIEKSQPAVAAVYAFDDGRRGTGSGSVIDPRGYVLTAKHVVMKDHIVLLGGRPPLRASLIGTMPEFDVAILKLGEQALHRPGAPTHPRANLPPDFIRLSVEADVRMGETVLNIGSPGGRGIVATQGILSAVAFTGVNPLALATQSSTAFDEMLQFDAASNPGNSGGPLVNLLGQQIGMAVSGIPGEEGVHFALPLKTIRHSIPAILNSELRHRYISGITIDPQLADVVVSEVAGESPASAAGIQPGDQIISVGGRGLRDPIDWEFTRFDWRPGDQCTLGIRRGDETMSASIKLSQRTGRPGQQVAATEPGLLCRQSPYDPRLPNPLDEGQRPEGPPTIMTVVGPKPDSLSQEDHYELLIEGLLKVDHAGVYRLGLRSDDGSKLYVHDELLIDNNGNHAPIVRTDWVDLQAGLHPIRIEFYEDEGDQVLELLMAKGDRELEAVSTDRLFHQPESNAAETASESE</sequence>
<feature type="compositionally biased region" description="Low complexity" evidence="4">
    <location>
        <begin position="498"/>
        <end position="509"/>
    </location>
</feature>
<evidence type="ECO:0000256" key="3">
    <source>
        <dbReference type="ARBA" id="ARBA00022801"/>
    </source>
</evidence>
<dbReference type="Proteomes" id="UP000317977">
    <property type="component" value="Unassembled WGS sequence"/>
</dbReference>
<dbReference type="GO" id="GO:0006508">
    <property type="term" value="P:proteolysis"/>
    <property type="evidence" value="ECO:0007669"/>
    <property type="project" value="UniProtKB-KW"/>
</dbReference>
<dbReference type="InterPro" id="IPR001478">
    <property type="entry name" value="PDZ"/>
</dbReference>
<comment type="similarity">
    <text evidence="1">Belongs to the peptidase S1C family.</text>
</comment>
<feature type="region of interest" description="Disordered" evidence="4">
    <location>
        <begin position="489"/>
        <end position="509"/>
    </location>
</feature>
<keyword evidence="2 7" id="KW-0645">Protease</keyword>
<evidence type="ECO:0000313" key="7">
    <source>
        <dbReference type="EMBL" id="TWU56073.1"/>
    </source>
</evidence>
<dbReference type="OrthoDB" id="233957at2"/>
<feature type="domain" description="PDZ" evidence="5">
    <location>
        <begin position="263"/>
        <end position="305"/>
    </location>
</feature>
<dbReference type="RefSeq" id="WP_146534137.1">
    <property type="nucleotide sequence ID" value="NZ_SJPX01000002.1"/>
</dbReference>
<keyword evidence="3 7" id="KW-0378">Hydrolase</keyword>
<dbReference type="InterPro" id="IPR011658">
    <property type="entry name" value="PA14_dom"/>
</dbReference>
<dbReference type="EMBL" id="SJPX01000002">
    <property type="protein sequence ID" value="TWU56073.1"/>
    <property type="molecule type" value="Genomic_DNA"/>
</dbReference>
<evidence type="ECO:0000259" key="5">
    <source>
        <dbReference type="PROSITE" id="PS50106"/>
    </source>
</evidence>
<dbReference type="Gene3D" id="2.30.42.10">
    <property type="match status" value="1"/>
</dbReference>
<feature type="domain" description="PA14" evidence="6">
    <location>
        <begin position="352"/>
        <end position="492"/>
    </location>
</feature>
<dbReference type="SUPFAM" id="SSF50494">
    <property type="entry name" value="Trypsin-like serine proteases"/>
    <property type="match status" value="1"/>
</dbReference>
<proteinExistence type="inferred from homology"/>
<dbReference type="InterPro" id="IPR036034">
    <property type="entry name" value="PDZ_sf"/>
</dbReference>
<gene>
    <name evidence="7" type="primary">degS</name>
    <name evidence="7" type="ORF">Poly59_23770</name>
</gene>
<dbReference type="SUPFAM" id="SSF56988">
    <property type="entry name" value="Anthrax protective antigen"/>
    <property type="match status" value="1"/>
</dbReference>
<dbReference type="PANTHER" id="PTHR43343:SF3">
    <property type="entry name" value="PROTEASE DO-LIKE 8, CHLOROPLASTIC"/>
    <property type="match status" value="1"/>
</dbReference>
<evidence type="ECO:0000259" key="6">
    <source>
        <dbReference type="PROSITE" id="PS51820"/>
    </source>
</evidence>
<dbReference type="Gene3D" id="3.90.182.10">
    <property type="entry name" value="Toxin - Anthrax Protective Antigen,domain 1"/>
    <property type="match status" value="1"/>
</dbReference>
<dbReference type="PANTHER" id="PTHR43343">
    <property type="entry name" value="PEPTIDASE S12"/>
    <property type="match status" value="1"/>
</dbReference>
<evidence type="ECO:0000256" key="4">
    <source>
        <dbReference type="SAM" id="MobiDB-lite"/>
    </source>
</evidence>
<dbReference type="AlphaFoldDB" id="A0A5C6F2Q2"/>
<accession>A0A5C6F2Q2</accession>
<protein>
    <submittedName>
        <fullName evidence="7">Serine endoprotease DegS</fullName>
        <ecNumber evidence="7">3.4.21.107</ecNumber>
    </submittedName>
</protein>
<dbReference type="InterPro" id="IPR001940">
    <property type="entry name" value="Peptidase_S1C"/>
</dbReference>
<evidence type="ECO:0000313" key="8">
    <source>
        <dbReference type="Proteomes" id="UP000317977"/>
    </source>
</evidence>
<evidence type="ECO:0000256" key="1">
    <source>
        <dbReference type="ARBA" id="ARBA00010541"/>
    </source>
</evidence>
<dbReference type="Pfam" id="PF13365">
    <property type="entry name" value="Trypsin_2"/>
    <property type="match status" value="1"/>
</dbReference>
<dbReference type="SMART" id="SM00758">
    <property type="entry name" value="PA14"/>
    <property type="match status" value="1"/>
</dbReference>
<dbReference type="EC" id="3.4.21.107" evidence="7"/>
<evidence type="ECO:0000256" key="2">
    <source>
        <dbReference type="ARBA" id="ARBA00022670"/>
    </source>
</evidence>
<dbReference type="Pfam" id="PF07691">
    <property type="entry name" value="PA14"/>
    <property type="match status" value="1"/>
</dbReference>
<reference evidence="7 8" key="1">
    <citation type="submission" date="2019-02" db="EMBL/GenBank/DDBJ databases">
        <title>Deep-cultivation of Planctomycetes and their phenomic and genomic characterization uncovers novel biology.</title>
        <authorList>
            <person name="Wiegand S."/>
            <person name="Jogler M."/>
            <person name="Boedeker C."/>
            <person name="Pinto D."/>
            <person name="Vollmers J."/>
            <person name="Rivas-Marin E."/>
            <person name="Kohn T."/>
            <person name="Peeters S.H."/>
            <person name="Heuer A."/>
            <person name="Rast P."/>
            <person name="Oberbeckmann S."/>
            <person name="Bunk B."/>
            <person name="Jeske O."/>
            <person name="Meyerdierks A."/>
            <person name="Storesund J.E."/>
            <person name="Kallscheuer N."/>
            <person name="Luecker S."/>
            <person name="Lage O.M."/>
            <person name="Pohl T."/>
            <person name="Merkel B.J."/>
            <person name="Hornburger P."/>
            <person name="Mueller R.-W."/>
            <person name="Bruemmer F."/>
            <person name="Labrenz M."/>
            <person name="Spormann A.M."/>
            <person name="Op Den Camp H."/>
            <person name="Overmann J."/>
            <person name="Amann R."/>
            <person name="Jetten M.S.M."/>
            <person name="Mascher T."/>
            <person name="Medema M.H."/>
            <person name="Devos D.P."/>
            <person name="Kaster A.-K."/>
            <person name="Ovreas L."/>
            <person name="Rohde M."/>
            <person name="Galperin M.Y."/>
            <person name="Jogler C."/>
        </authorList>
    </citation>
    <scope>NUCLEOTIDE SEQUENCE [LARGE SCALE GENOMIC DNA]</scope>
    <source>
        <strain evidence="7 8">Poly59</strain>
    </source>
</reference>
<dbReference type="GO" id="GO:0004252">
    <property type="term" value="F:serine-type endopeptidase activity"/>
    <property type="evidence" value="ECO:0007669"/>
    <property type="project" value="InterPro"/>
</dbReference>